<proteinExistence type="predicted"/>
<dbReference type="AlphaFoldDB" id="A0A3N0AE59"/>
<accession>A0A3N0AE59</accession>
<keyword evidence="1" id="KW-0812">Transmembrane</keyword>
<gene>
    <name evidence="2" type="ORF">DMP07_06980</name>
</gene>
<feature type="transmembrane region" description="Helical" evidence="1">
    <location>
        <begin position="53"/>
        <end position="71"/>
    </location>
</feature>
<name>A0A3N0AE59_9ACTN</name>
<feature type="transmembrane region" description="Helical" evidence="1">
    <location>
        <begin position="20"/>
        <end position="41"/>
    </location>
</feature>
<dbReference type="RefSeq" id="WP_123198429.1">
    <property type="nucleotide sequence ID" value="NZ_QICB01000005.1"/>
</dbReference>
<feature type="transmembrane region" description="Helical" evidence="1">
    <location>
        <begin position="141"/>
        <end position="161"/>
    </location>
</feature>
<protein>
    <submittedName>
        <fullName evidence="2">Uncharacterized protein</fullName>
    </submittedName>
</protein>
<keyword evidence="3" id="KW-1185">Reference proteome</keyword>
<organism evidence="2 3">
    <name type="scientific">Slackia faecicanis</name>
    <dbReference type="NCBI Taxonomy" id="255723"/>
    <lineage>
        <taxon>Bacteria</taxon>
        <taxon>Bacillati</taxon>
        <taxon>Actinomycetota</taxon>
        <taxon>Coriobacteriia</taxon>
        <taxon>Eggerthellales</taxon>
        <taxon>Eggerthellaceae</taxon>
        <taxon>Slackia</taxon>
    </lineage>
</organism>
<evidence type="ECO:0000256" key="1">
    <source>
        <dbReference type="SAM" id="Phobius"/>
    </source>
</evidence>
<keyword evidence="1" id="KW-1133">Transmembrane helix</keyword>
<feature type="transmembrane region" description="Helical" evidence="1">
    <location>
        <begin position="210"/>
        <end position="231"/>
    </location>
</feature>
<dbReference type="Proteomes" id="UP000267368">
    <property type="component" value="Unassembled WGS sequence"/>
</dbReference>
<reference evidence="3" key="1">
    <citation type="submission" date="2018-05" db="EMBL/GenBank/DDBJ databases">
        <title>Genome Sequencing of selected type strains of the family Eggerthellaceae.</title>
        <authorList>
            <person name="Danylec N."/>
            <person name="Stoll D.A."/>
            <person name="Doetsch A."/>
            <person name="Huch M."/>
        </authorList>
    </citation>
    <scope>NUCLEOTIDE SEQUENCE [LARGE SCALE GENOMIC DNA]</scope>
    <source>
        <strain evidence="3">DSM 17537</strain>
    </source>
</reference>
<keyword evidence="1" id="KW-0472">Membrane</keyword>
<evidence type="ECO:0000313" key="3">
    <source>
        <dbReference type="Proteomes" id="UP000267368"/>
    </source>
</evidence>
<feature type="transmembrane region" description="Helical" evidence="1">
    <location>
        <begin position="83"/>
        <end position="103"/>
    </location>
</feature>
<comment type="caution">
    <text evidence="2">The sequence shown here is derived from an EMBL/GenBank/DDBJ whole genome shotgun (WGS) entry which is preliminary data.</text>
</comment>
<sequence>MAFRIGDAAAARLKEAHPFIGFAPLFAWHFCFWFAPTAAPFADLLSADMTASWLAYLATSVVALLAAAFVLGNKRRLRSDGRMYALAPMMLGALSLICSYSPLVFDGPLQRFVVPMMLGAVESYCFLLWGERLSSLSYRGTSTDAVVAVAAVVVAAFVAAMVLPGPVTAAFVALLPVLSGLALVREGEAGKEEASVLKPRAVRKRADRNIAVVSGISAVTSAACFFLLTIIPSHDLIGGDWAYGYGLVAGTLAILAASAVVGVRTHIRHVYEKTQMHKKSVLIGYVMEQTSHYEN</sequence>
<feature type="transmembrane region" description="Helical" evidence="1">
    <location>
        <begin position="243"/>
        <end position="263"/>
    </location>
</feature>
<evidence type="ECO:0000313" key="2">
    <source>
        <dbReference type="EMBL" id="RNL19436.1"/>
    </source>
</evidence>
<dbReference type="EMBL" id="QICB01000005">
    <property type="protein sequence ID" value="RNL19436.1"/>
    <property type="molecule type" value="Genomic_DNA"/>
</dbReference>